<dbReference type="Proteomes" id="UP000067738">
    <property type="component" value="Chromosome"/>
</dbReference>
<evidence type="ECO:0000313" key="3">
    <source>
        <dbReference type="EMBL" id="ALT69756.1"/>
    </source>
</evidence>
<protein>
    <submittedName>
        <fullName evidence="3">Uncharacterized protein</fullName>
    </submittedName>
</protein>
<gene>
    <name evidence="2" type="ORF">sm9_1975</name>
    <name evidence="3" type="ORF">sm9_1996</name>
</gene>
<organism evidence="3 4">
    <name type="scientific">Methanobrevibacter millerae</name>
    <dbReference type="NCBI Taxonomy" id="230361"/>
    <lineage>
        <taxon>Archaea</taxon>
        <taxon>Methanobacteriati</taxon>
        <taxon>Methanobacteriota</taxon>
        <taxon>Methanomada group</taxon>
        <taxon>Methanobacteria</taxon>
        <taxon>Methanobacteriales</taxon>
        <taxon>Methanobacteriaceae</taxon>
        <taxon>Methanobrevibacter</taxon>
    </lineage>
</organism>
<dbReference type="EMBL" id="CP011266">
    <property type="protein sequence ID" value="ALT69756.1"/>
    <property type="molecule type" value="Genomic_DNA"/>
</dbReference>
<dbReference type="KEGG" id="mmil:sm9_1996"/>
<evidence type="ECO:0000256" key="1">
    <source>
        <dbReference type="SAM" id="MobiDB-lite"/>
    </source>
</evidence>
<dbReference type="EMBL" id="CP011266">
    <property type="protein sequence ID" value="ALT69739.1"/>
    <property type="molecule type" value="Genomic_DNA"/>
</dbReference>
<evidence type="ECO:0000313" key="2">
    <source>
        <dbReference type="EMBL" id="ALT69739.1"/>
    </source>
</evidence>
<reference evidence="3 4" key="1">
    <citation type="submission" date="2015-04" db="EMBL/GenBank/DDBJ databases">
        <title>The complete genome sequence of the rumen methanogen Methanobrevibacter millerae SM9.</title>
        <authorList>
            <person name="Leahy S.C."/>
            <person name="Kelly W.J."/>
            <person name="Pacheco D.M."/>
            <person name="Li D."/>
            <person name="Altermann E."/>
            <person name="Attwood G.T."/>
        </authorList>
    </citation>
    <scope>NUCLEOTIDE SEQUENCE [LARGE SCALE GENOMIC DNA]</scope>
    <source>
        <strain evidence="3 4">SM9</strain>
    </source>
</reference>
<feature type="region of interest" description="Disordered" evidence="1">
    <location>
        <begin position="1"/>
        <end position="24"/>
    </location>
</feature>
<evidence type="ECO:0000313" key="4">
    <source>
        <dbReference type="Proteomes" id="UP000067738"/>
    </source>
</evidence>
<dbReference type="KEGG" id="mmil:sm9_1975"/>
<sequence>MKNAAQKSQKYSKQTQYHSQIENSTHYTTEYNIYPKILAIT</sequence>
<feature type="compositionally biased region" description="Low complexity" evidence="1">
    <location>
        <begin position="1"/>
        <end position="20"/>
    </location>
</feature>
<keyword evidence="4" id="KW-1185">Reference proteome</keyword>
<dbReference type="AlphaFoldDB" id="A0A0U3CMR7"/>
<dbReference type="PATRIC" id="fig|230361.4.peg.2041"/>
<accession>A0A0U3CMR7</accession>
<proteinExistence type="predicted"/>
<name>A0A0U3CMR7_9EURY</name>